<dbReference type="Pfam" id="PF03705">
    <property type="entry name" value="CheR_N"/>
    <property type="match status" value="1"/>
</dbReference>
<keyword evidence="9" id="KW-1185">Reference proteome</keyword>
<dbReference type="OrthoDB" id="9816309at2"/>
<dbReference type="EMBL" id="LFTY01000002">
    <property type="protein sequence ID" value="KMW56217.1"/>
    <property type="molecule type" value="Genomic_DNA"/>
</dbReference>
<dbReference type="SUPFAM" id="SSF53335">
    <property type="entry name" value="S-adenosyl-L-methionine-dependent methyltransferases"/>
    <property type="match status" value="1"/>
</dbReference>
<name>A0A0J9E0N9_9RHOB</name>
<feature type="binding site" evidence="6">
    <location>
        <position position="84"/>
    </location>
    <ligand>
        <name>S-adenosyl-L-methionine</name>
        <dbReference type="ChEBI" id="CHEBI:59789"/>
    </ligand>
</feature>
<dbReference type="SUPFAM" id="SSF47757">
    <property type="entry name" value="Chemotaxis receptor methyltransferase CheR, N-terminal domain"/>
    <property type="match status" value="1"/>
</dbReference>
<keyword evidence="3 5" id="KW-0808">Transferase</keyword>
<evidence type="ECO:0000259" key="7">
    <source>
        <dbReference type="PROSITE" id="PS50123"/>
    </source>
</evidence>
<dbReference type="Proteomes" id="UP000037178">
    <property type="component" value="Unassembled WGS sequence"/>
</dbReference>
<dbReference type="InterPro" id="IPR022642">
    <property type="entry name" value="CheR_C"/>
</dbReference>
<evidence type="ECO:0000256" key="5">
    <source>
        <dbReference type="PIRNR" id="PIRNR000410"/>
    </source>
</evidence>
<dbReference type="PROSITE" id="PS50123">
    <property type="entry name" value="CHER"/>
    <property type="match status" value="1"/>
</dbReference>
<dbReference type="InterPro" id="IPR029063">
    <property type="entry name" value="SAM-dependent_MTases_sf"/>
</dbReference>
<dbReference type="InterPro" id="IPR050903">
    <property type="entry name" value="Bact_Chemotaxis_MeTrfase"/>
</dbReference>
<dbReference type="InterPro" id="IPR036804">
    <property type="entry name" value="CheR_N_sf"/>
</dbReference>
<comment type="caution">
    <text evidence="8">The sequence shown here is derived from an EMBL/GenBank/DDBJ whole genome shotgun (WGS) entry which is preliminary data.</text>
</comment>
<feature type="binding site" evidence="6">
    <location>
        <position position="147"/>
    </location>
    <ligand>
        <name>S-adenosyl-L-methionine</name>
        <dbReference type="ChEBI" id="CHEBI:59789"/>
    </ligand>
</feature>
<keyword evidence="2 5" id="KW-0489">Methyltransferase</keyword>
<dbReference type="AlphaFoldDB" id="A0A0J9E0N9"/>
<keyword evidence="4 5" id="KW-0949">S-adenosyl-L-methionine</keyword>
<feature type="binding site" evidence="6">
    <location>
        <position position="80"/>
    </location>
    <ligand>
        <name>S-adenosyl-L-methionine</name>
        <dbReference type="ChEBI" id="CHEBI:59789"/>
    </ligand>
</feature>
<dbReference type="PANTHER" id="PTHR24422">
    <property type="entry name" value="CHEMOTAXIS PROTEIN METHYLTRANSFERASE"/>
    <property type="match status" value="1"/>
</dbReference>
<evidence type="ECO:0000313" key="9">
    <source>
        <dbReference type="Proteomes" id="UP000037178"/>
    </source>
</evidence>
<dbReference type="RefSeq" id="WP_049642138.1">
    <property type="nucleotide sequence ID" value="NZ_LFTY01000002.1"/>
</dbReference>
<evidence type="ECO:0000256" key="6">
    <source>
        <dbReference type="PIRSR" id="PIRSR000410-1"/>
    </source>
</evidence>
<proteinExistence type="predicted"/>
<evidence type="ECO:0000256" key="1">
    <source>
        <dbReference type="ARBA" id="ARBA00001541"/>
    </source>
</evidence>
<dbReference type="PATRIC" id="fig|1675527.3.peg.1249"/>
<dbReference type="GO" id="GO:0032259">
    <property type="term" value="P:methylation"/>
    <property type="evidence" value="ECO:0007669"/>
    <property type="project" value="UniProtKB-KW"/>
</dbReference>
<evidence type="ECO:0000313" key="8">
    <source>
        <dbReference type="EMBL" id="KMW56217.1"/>
    </source>
</evidence>
<feature type="domain" description="CheR-type methyltransferase" evidence="7">
    <location>
        <begin position="3"/>
        <end position="274"/>
    </location>
</feature>
<dbReference type="Gene3D" id="1.10.155.10">
    <property type="entry name" value="Chemotaxis receptor methyltransferase CheR, N-terminal domain"/>
    <property type="match status" value="1"/>
</dbReference>
<evidence type="ECO:0000256" key="2">
    <source>
        <dbReference type="ARBA" id="ARBA00022603"/>
    </source>
</evidence>
<dbReference type="Pfam" id="PF01739">
    <property type="entry name" value="CheR"/>
    <property type="match status" value="1"/>
</dbReference>
<dbReference type="PIRSF" id="PIRSF000410">
    <property type="entry name" value="CheR"/>
    <property type="match status" value="1"/>
</dbReference>
<dbReference type="InterPro" id="IPR000780">
    <property type="entry name" value="CheR_MeTrfase"/>
</dbReference>
<feature type="binding site" evidence="6">
    <location>
        <position position="78"/>
    </location>
    <ligand>
        <name>S-adenosyl-L-methionine</name>
        <dbReference type="ChEBI" id="CHEBI:59789"/>
    </ligand>
</feature>
<dbReference type="PANTHER" id="PTHR24422:SF26">
    <property type="entry name" value="CHEMOTAXIS PROTEIN METHYLTRANSFERASE"/>
    <property type="match status" value="1"/>
</dbReference>
<evidence type="ECO:0000256" key="3">
    <source>
        <dbReference type="ARBA" id="ARBA00022679"/>
    </source>
</evidence>
<protein>
    <recommendedName>
        <fullName evidence="5">Chemotaxis protein methyltransferase</fullName>
        <ecNumber evidence="5">2.1.1.80</ecNumber>
    </recommendedName>
</protein>
<sequence length="278" mass="31811">MEQTQPDAALSEGDFAKLCKIIHQHTGITIGESRKSMLHSRLRPRLRETDEPDFKAYISRLSEDQSEVQQMINRVTTNETYFYRTPRVWEYFRQEYLPGILSKRSSGTVKVWSGASSTGEEGHTLGIVLEDQRQAHPGFDYRVVGTDISSRVLETAQNGVYNGRSIARFRKLEPDLFAQHMHGNDQDGYKVTAEIKSRITFKRHNLIDAQSKDGPFHAVFLRNVLIYFKQEDQEKILAHVHNAVHPDGILIIGESETLKGMRTQFHQIAPMIYRPGAV</sequence>
<organism evidence="8 9">
    <name type="scientific">Candidatus Rhodobacter oscarellae</name>
    <dbReference type="NCBI Taxonomy" id="1675527"/>
    <lineage>
        <taxon>Bacteria</taxon>
        <taxon>Pseudomonadati</taxon>
        <taxon>Pseudomonadota</taxon>
        <taxon>Alphaproteobacteria</taxon>
        <taxon>Rhodobacterales</taxon>
        <taxon>Rhodobacter group</taxon>
        <taxon>Rhodobacter</taxon>
    </lineage>
</organism>
<dbReference type="SMART" id="SM00138">
    <property type="entry name" value="MeTrc"/>
    <property type="match status" value="1"/>
</dbReference>
<comment type="catalytic activity">
    <reaction evidence="1 5">
        <text>L-glutamyl-[protein] + S-adenosyl-L-methionine = [protein]-L-glutamate 5-O-methyl ester + S-adenosyl-L-homocysteine</text>
        <dbReference type="Rhea" id="RHEA:24452"/>
        <dbReference type="Rhea" id="RHEA-COMP:10208"/>
        <dbReference type="Rhea" id="RHEA-COMP:10311"/>
        <dbReference type="ChEBI" id="CHEBI:29973"/>
        <dbReference type="ChEBI" id="CHEBI:57856"/>
        <dbReference type="ChEBI" id="CHEBI:59789"/>
        <dbReference type="ChEBI" id="CHEBI:82795"/>
        <dbReference type="EC" id="2.1.1.80"/>
    </reaction>
</comment>
<comment type="function">
    <text evidence="5">Methylation of the membrane-bound methyl-accepting chemotaxis proteins (MCP) to form gamma-glutamyl methyl ester residues in MCP.</text>
</comment>
<evidence type="ECO:0000256" key="4">
    <source>
        <dbReference type="ARBA" id="ARBA00022691"/>
    </source>
</evidence>
<dbReference type="GO" id="GO:0008983">
    <property type="term" value="F:protein-glutamate O-methyltransferase activity"/>
    <property type="evidence" value="ECO:0007669"/>
    <property type="project" value="UniProtKB-EC"/>
</dbReference>
<accession>A0A0J9E0N9</accession>
<dbReference type="EC" id="2.1.1.80" evidence="5"/>
<dbReference type="Gene3D" id="3.40.50.150">
    <property type="entry name" value="Vaccinia Virus protein VP39"/>
    <property type="match status" value="1"/>
</dbReference>
<dbReference type="STRING" id="1675527.AIOL_001169"/>
<feature type="binding site" evidence="6">
    <location>
        <begin position="205"/>
        <end position="206"/>
    </location>
    <ligand>
        <name>S-adenosyl-L-methionine</name>
        <dbReference type="ChEBI" id="CHEBI:59789"/>
    </ligand>
</feature>
<dbReference type="PRINTS" id="PR00996">
    <property type="entry name" value="CHERMTFRASE"/>
</dbReference>
<feature type="binding site" evidence="6">
    <location>
        <begin position="222"/>
        <end position="223"/>
    </location>
    <ligand>
        <name>S-adenosyl-L-methionine</name>
        <dbReference type="ChEBI" id="CHEBI:59789"/>
    </ligand>
</feature>
<reference evidence="8 9" key="1">
    <citation type="submission" date="2015-06" db="EMBL/GenBank/DDBJ databases">
        <title>Draft genome sequence of an Alphaproteobacteria species associated to the Mediterranean sponge Oscarella lobularis.</title>
        <authorList>
            <person name="Jourda C."/>
            <person name="Santini S."/>
            <person name="Claverie J.-M."/>
        </authorList>
    </citation>
    <scope>NUCLEOTIDE SEQUENCE [LARGE SCALE GENOMIC DNA]</scope>
    <source>
        <strain evidence="8">IGS</strain>
    </source>
</reference>
<dbReference type="InterPro" id="IPR022641">
    <property type="entry name" value="CheR_N"/>
</dbReference>
<dbReference type="InterPro" id="IPR026024">
    <property type="entry name" value="Chemotaxis_MeTrfase_CheR"/>
</dbReference>
<feature type="binding site" evidence="6">
    <location>
        <position position="121"/>
    </location>
    <ligand>
        <name>S-adenosyl-L-methionine</name>
        <dbReference type="ChEBI" id="CHEBI:59789"/>
    </ligand>
</feature>
<gene>
    <name evidence="8" type="ORF">AIOL_001169</name>
</gene>